<comment type="caution">
    <text evidence="2">The sequence shown here is derived from an EMBL/GenBank/DDBJ whole genome shotgun (WGS) entry which is preliminary data.</text>
</comment>
<dbReference type="AlphaFoldDB" id="A0A286UK63"/>
<accession>A0A286UK63</accession>
<protein>
    <submittedName>
        <fullName evidence="2">Uncharacterized protein</fullName>
    </submittedName>
</protein>
<feature type="compositionally biased region" description="Polar residues" evidence="1">
    <location>
        <begin position="1"/>
        <end position="13"/>
    </location>
</feature>
<proteinExistence type="predicted"/>
<organism evidence="2 3">
    <name type="scientific">Pyrrhoderma noxium</name>
    <dbReference type="NCBI Taxonomy" id="2282107"/>
    <lineage>
        <taxon>Eukaryota</taxon>
        <taxon>Fungi</taxon>
        <taxon>Dikarya</taxon>
        <taxon>Basidiomycota</taxon>
        <taxon>Agaricomycotina</taxon>
        <taxon>Agaricomycetes</taxon>
        <taxon>Hymenochaetales</taxon>
        <taxon>Hymenochaetaceae</taxon>
        <taxon>Pyrrhoderma</taxon>
    </lineage>
</organism>
<feature type="region of interest" description="Disordered" evidence="1">
    <location>
        <begin position="1"/>
        <end position="59"/>
    </location>
</feature>
<evidence type="ECO:0000313" key="3">
    <source>
        <dbReference type="Proteomes" id="UP000217199"/>
    </source>
</evidence>
<gene>
    <name evidence="2" type="ORF">PNOK_0489600</name>
</gene>
<evidence type="ECO:0000256" key="1">
    <source>
        <dbReference type="SAM" id="MobiDB-lite"/>
    </source>
</evidence>
<evidence type="ECO:0000313" key="2">
    <source>
        <dbReference type="EMBL" id="PAV19962.1"/>
    </source>
</evidence>
<keyword evidence="3" id="KW-1185">Reference proteome</keyword>
<dbReference type="EMBL" id="NBII01000004">
    <property type="protein sequence ID" value="PAV19962.1"/>
    <property type="molecule type" value="Genomic_DNA"/>
</dbReference>
<name>A0A286UK63_9AGAM</name>
<sequence>MNQQKKTGNNNRPQKPAPSVQSKDPGAPVKKVRATPSTPTPAPAPTASTPAPKKPDWQGFTHCSNLLTYSLRKMEMQRVIPDHLLGNEGVLLEELRNVTHDIKRYERKIAEGDKSQDWKTKKIDKERRRKSATILLIPFRQRDLTIRRLGQWDNTWKEYKKQYDAGNLTQNAFAQLMSDMHDDLEKVPSEWEKLEKDTRASLR</sequence>
<dbReference type="InParanoid" id="A0A286UK63"/>
<reference evidence="2 3" key="1">
    <citation type="journal article" date="2017" name="Mol. Ecol.">
        <title>Comparative and population genomic landscape of Phellinus noxius: A hypervariable fungus causing root rot in trees.</title>
        <authorList>
            <person name="Chung C.L."/>
            <person name="Lee T.J."/>
            <person name="Akiba M."/>
            <person name="Lee H.H."/>
            <person name="Kuo T.H."/>
            <person name="Liu D."/>
            <person name="Ke H.M."/>
            <person name="Yokoi T."/>
            <person name="Roa M.B."/>
            <person name="Lu M.J."/>
            <person name="Chang Y.Y."/>
            <person name="Ann P.J."/>
            <person name="Tsai J.N."/>
            <person name="Chen C.Y."/>
            <person name="Tzean S.S."/>
            <person name="Ota Y."/>
            <person name="Hattori T."/>
            <person name="Sahashi N."/>
            <person name="Liou R.F."/>
            <person name="Kikuchi T."/>
            <person name="Tsai I.J."/>
        </authorList>
    </citation>
    <scope>NUCLEOTIDE SEQUENCE [LARGE SCALE GENOMIC DNA]</scope>
    <source>
        <strain evidence="2 3">FFPRI411160</strain>
    </source>
</reference>
<dbReference type="Proteomes" id="UP000217199">
    <property type="component" value="Unassembled WGS sequence"/>
</dbReference>